<dbReference type="InterPro" id="IPR047263">
    <property type="entry name" value="HNL-like_cupin"/>
</dbReference>
<dbReference type="InterPro" id="IPR013096">
    <property type="entry name" value="Cupin_2"/>
</dbReference>
<dbReference type="Pfam" id="PF07883">
    <property type="entry name" value="Cupin_2"/>
    <property type="match status" value="1"/>
</dbReference>
<evidence type="ECO:0000259" key="1">
    <source>
        <dbReference type="Pfam" id="PF02627"/>
    </source>
</evidence>
<feature type="domain" description="Carboxymuconolactone decarboxylase-like" evidence="1">
    <location>
        <begin position="18"/>
        <end position="103"/>
    </location>
</feature>
<keyword evidence="4" id="KW-1185">Reference proteome</keyword>
<dbReference type="BioCyc" id="RCHA213810:RUM_RS10430-MONOMER"/>
<name>D4LEX0_RUMC1</name>
<dbReference type="HOGENOM" id="CLU_072993_0_0_9"/>
<dbReference type="GO" id="GO:0051920">
    <property type="term" value="F:peroxiredoxin activity"/>
    <property type="evidence" value="ECO:0007669"/>
    <property type="project" value="InterPro"/>
</dbReference>
<dbReference type="PANTHER" id="PTHR43698">
    <property type="entry name" value="RIBD C-TERMINAL DOMAIN CONTAINING PROTEIN"/>
    <property type="match status" value="1"/>
</dbReference>
<reference evidence="3" key="2">
    <citation type="submission" date="2010-03" db="EMBL/GenBank/DDBJ databases">
        <authorList>
            <person name="Pajon A."/>
        </authorList>
    </citation>
    <scope>NUCLEOTIDE SEQUENCE</scope>
    <source>
        <strain evidence="3">Type strain: 18P13</strain>
    </source>
</reference>
<organism evidence="3 4">
    <name type="scientific">Ruminococcus champanellensis (strain DSM 18848 / JCM 17042 / KCTC 15320 / 18P13)</name>
    <dbReference type="NCBI Taxonomy" id="213810"/>
    <lineage>
        <taxon>Bacteria</taxon>
        <taxon>Bacillati</taxon>
        <taxon>Bacillota</taxon>
        <taxon>Clostridia</taxon>
        <taxon>Eubacteriales</taxon>
        <taxon>Oscillospiraceae</taxon>
        <taxon>Ruminococcus</taxon>
    </lineage>
</organism>
<dbReference type="SUPFAM" id="SSF69118">
    <property type="entry name" value="AhpD-like"/>
    <property type="match status" value="1"/>
</dbReference>
<sequence length="255" mass="27911">MQNITQTAGRDQLGTFAPSFAHYNDDILFGENWNDPHMDLKTRCIITFVALMASGITDSSLVYHLQNAKANGVTKEEAAAIITHTAFYVGWPKGWAVLRLAKEVWAEEAPAEQGMAAHAASMLFPIGAPNDGFAQYFSGKSYLAPISTAQVGIFNVTFEPGCRNNWHIHRADKGGGQILLCVGGRGYYQEWGKPAIMMQPGDCINIPAGVKHWHGAAPDSWFSHLAIEAPGENCSNQWLEPVEDVQYNSIENTEG</sequence>
<dbReference type="Gene3D" id="2.60.120.10">
    <property type="entry name" value="Jelly Rolls"/>
    <property type="match status" value="1"/>
</dbReference>
<dbReference type="Pfam" id="PF02627">
    <property type="entry name" value="CMD"/>
    <property type="match status" value="1"/>
</dbReference>
<dbReference type="PATRIC" id="fig|213810.4.peg.2037"/>
<evidence type="ECO:0000313" key="3">
    <source>
        <dbReference type="EMBL" id="CBL18165.1"/>
    </source>
</evidence>
<accession>D4LEX0</accession>
<evidence type="ECO:0000313" key="4">
    <source>
        <dbReference type="Proteomes" id="UP000007054"/>
    </source>
</evidence>
<dbReference type="KEGG" id="rch:RUM_21490"/>
<dbReference type="SUPFAM" id="SSF51182">
    <property type="entry name" value="RmlC-like cupins"/>
    <property type="match status" value="1"/>
</dbReference>
<dbReference type="PANTHER" id="PTHR43698:SF1">
    <property type="entry name" value="BLL4564 PROTEIN"/>
    <property type="match status" value="1"/>
</dbReference>
<dbReference type="RefSeq" id="WP_015559071.1">
    <property type="nucleotide sequence ID" value="NC_021039.1"/>
</dbReference>
<dbReference type="CDD" id="cd02233">
    <property type="entry name" value="cupin_HNL-like"/>
    <property type="match status" value="1"/>
</dbReference>
<dbReference type="AlphaFoldDB" id="D4LEX0"/>
<dbReference type="EMBL" id="FP929052">
    <property type="protein sequence ID" value="CBL18165.1"/>
    <property type="molecule type" value="Genomic_DNA"/>
</dbReference>
<gene>
    <name evidence="3" type="ordered locus">RUM_21490</name>
</gene>
<proteinExistence type="predicted"/>
<dbReference type="Proteomes" id="UP000007054">
    <property type="component" value="Chromosome"/>
</dbReference>
<dbReference type="Gene3D" id="1.20.1290.10">
    <property type="entry name" value="AhpD-like"/>
    <property type="match status" value="1"/>
</dbReference>
<feature type="domain" description="Cupin type-2" evidence="2">
    <location>
        <begin position="156"/>
        <end position="216"/>
    </location>
</feature>
<dbReference type="STRING" id="213810.RUM_21490"/>
<dbReference type="InterPro" id="IPR014710">
    <property type="entry name" value="RmlC-like_jellyroll"/>
</dbReference>
<protein>
    <submittedName>
        <fullName evidence="3">Uncharacterized conserved protein, contains double-stranded beta-helix domain</fullName>
    </submittedName>
</protein>
<evidence type="ECO:0000259" key="2">
    <source>
        <dbReference type="Pfam" id="PF07883"/>
    </source>
</evidence>
<reference evidence="3" key="1">
    <citation type="submission" date="2010-03" db="EMBL/GenBank/DDBJ databases">
        <title>The genome sequence of Ruminococcus sp. 18P13.</title>
        <authorList>
            <consortium name="metaHIT consortium -- http://www.metahit.eu/"/>
            <person name="Pajon A."/>
            <person name="Turner K."/>
            <person name="Parkhill J."/>
            <person name="Bernalier A."/>
        </authorList>
    </citation>
    <scope>NUCLEOTIDE SEQUENCE [LARGE SCALE GENOMIC DNA]</scope>
    <source>
        <strain evidence="3">Type strain: 18P13</strain>
    </source>
</reference>
<dbReference type="InterPro" id="IPR011051">
    <property type="entry name" value="RmlC_Cupin_sf"/>
</dbReference>
<dbReference type="InterPro" id="IPR029032">
    <property type="entry name" value="AhpD-like"/>
</dbReference>
<dbReference type="GeneID" id="83156807"/>
<dbReference type="InterPro" id="IPR003779">
    <property type="entry name" value="CMD-like"/>
</dbReference>